<dbReference type="EMBL" id="GECU01001884">
    <property type="protein sequence ID" value="JAT05823.1"/>
    <property type="molecule type" value="Transcribed_RNA"/>
</dbReference>
<dbReference type="CDD" id="cd22967">
    <property type="entry name" value="DD_AK7"/>
    <property type="match status" value="1"/>
</dbReference>
<gene>
    <name evidence="2" type="ORF">g.21588</name>
</gene>
<proteinExistence type="predicted"/>
<dbReference type="InterPro" id="IPR027417">
    <property type="entry name" value="P-loop_NTPase"/>
</dbReference>
<dbReference type="Gene3D" id="1.20.890.10">
    <property type="entry name" value="cAMP-dependent protein kinase regulatory subunit, dimerization-anchoring domain"/>
    <property type="match status" value="1"/>
</dbReference>
<accession>A0A1B6K2Z2</accession>
<feature type="compositionally biased region" description="Basic and acidic residues" evidence="1">
    <location>
        <begin position="134"/>
        <end position="143"/>
    </location>
</feature>
<protein>
    <submittedName>
        <fullName evidence="2">Uncharacterized protein</fullName>
    </submittedName>
</protein>
<dbReference type="Gene3D" id="3.40.50.720">
    <property type="entry name" value="NAD(P)-binding Rossmann-like Domain"/>
    <property type="match status" value="1"/>
</dbReference>
<dbReference type="AlphaFoldDB" id="A0A1B6K2Z2"/>
<feature type="compositionally biased region" description="Basic and acidic residues" evidence="1">
    <location>
        <begin position="98"/>
        <end position="117"/>
    </location>
</feature>
<dbReference type="Pfam" id="PF05186">
    <property type="entry name" value="Dpy-30"/>
    <property type="match status" value="1"/>
</dbReference>
<organism evidence="2">
    <name type="scientific">Homalodisca liturata</name>
    <dbReference type="NCBI Taxonomy" id="320908"/>
    <lineage>
        <taxon>Eukaryota</taxon>
        <taxon>Metazoa</taxon>
        <taxon>Ecdysozoa</taxon>
        <taxon>Arthropoda</taxon>
        <taxon>Hexapoda</taxon>
        <taxon>Insecta</taxon>
        <taxon>Pterygota</taxon>
        <taxon>Neoptera</taxon>
        <taxon>Paraneoptera</taxon>
        <taxon>Hemiptera</taxon>
        <taxon>Auchenorrhyncha</taxon>
        <taxon>Membracoidea</taxon>
        <taxon>Cicadellidae</taxon>
        <taxon>Cicadellinae</taxon>
        <taxon>Proconiini</taxon>
        <taxon>Homalodisca</taxon>
    </lineage>
</organism>
<name>A0A1B6K2Z2_9HEMI</name>
<dbReference type="SUPFAM" id="SSF51735">
    <property type="entry name" value="NAD(P)-binding Rossmann-fold domains"/>
    <property type="match status" value="1"/>
</dbReference>
<evidence type="ECO:0000313" key="2">
    <source>
        <dbReference type="EMBL" id="JAT05823.1"/>
    </source>
</evidence>
<feature type="region of interest" description="Disordered" evidence="1">
    <location>
        <begin position="91"/>
        <end position="157"/>
    </location>
</feature>
<dbReference type="InterPro" id="IPR007858">
    <property type="entry name" value="Dpy-30_motif"/>
</dbReference>
<sequence>MEAISDVSRASQIKSSVPIRSPLPDPFNVDKLFGFKDESQGNNLEEGVIDLRYFDRNKIFINQIDSFIGKYLVSVLSRKQLEINEDDKQFGQENVISDEPKDAPTYENIKSNKKEKTASAIDSKTKSKQGSPAKSKEAGGKMKSDKKKSVSPPKESILPLSENSVDLRCSVFDEKIAYDTSRLTIAEYFEMMDLEDGEPRDEYLKEKLDEFKVIIPPLNQHRKKYSRPKSIKELKIGDFEIIGTLKNKEFSDDFVQEGVSEIINSPRENLSFIKDVAKCGVIIYNILDDSEQAVEASWVLNSLSYFMQELKEDGEISKFTPPLFILLSTFMTWSLSKSLHPKIPDLPFSEKDYRKRTPHPNYQMHFELEEEVIRVKSSGEIDAIILTCGIPYGHEESVFSYFFETAVNCNVDVPVYYGSGQNFFPVIHVENIGEIVREVIKKSDKITLPFLFAKDPISFYKKDVIKAVTRGFGAECYKIMPEEFSFLEDAITQDIYDQTMANIYMESCCPLFPEEDIKWKYTNGFVKNMQYIVKEFTDAKNIKPLNIVVFGSSLQDMENLPQRLSQYYNSLYLNPDVAVQDYVSKMLDKITKFEEQKHTEDATQQRIGLELEGDPVKVPDLKIEVTEEHCEDYNLEDSLEFFRKLNVKHIDDISKLTKTQNFSILYERMKSRVCLIHGYVLDDFPKTLDEAQSLFSTDDRYTFQSNDSSEHPHLPDYVVYLNQLEDAIPESAVTGDNAYRYSKEGPSFTPDNKSKTDTNIENTTQGMIEVQNNGENSPEMAVIDFLLEKNKNCKLIKLDINKFNNSDRAFNEVIESIIQTETVGIRSQEMSLKKSQDIGRHFQQADILQVDERKSIGTVECQSEKVMDEVETETITKSQEGKSSKLRNLEEMKIAINSCPYISYLISYMYPTLTNALLAVTEQRPEDPLDFLAEYLFKNNPDGKMMDPTRAKIDEEMRNRDLGFPNIDSKACLS</sequence>
<dbReference type="InterPro" id="IPR036291">
    <property type="entry name" value="NAD(P)-bd_dom_sf"/>
</dbReference>
<evidence type="ECO:0000256" key="1">
    <source>
        <dbReference type="SAM" id="MobiDB-lite"/>
    </source>
</evidence>
<dbReference type="Gene3D" id="3.40.50.300">
    <property type="entry name" value="P-loop containing nucleotide triphosphate hydrolases"/>
    <property type="match status" value="1"/>
</dbReference>
<reference evidence="2" key="1">
    <citation type="submission" date="2015-11" db="EMBL/GenBank/DDBJ databases">
        <title>De novo transcriptome assembly of four potential Pierce s Disease insect vectors from Arizona vineyards.</title>
        <authorList>
            <person name="Tassone E.E."/>
        </authorList>
    </citation>
    <scope>NUCLEOTIDE SEQUENCE</scope>
</reference>
<dbReference type="InterPro" id="IPR047499">
    <property type="entry name" value="DD_AK7"/>
</dbReference>